<accession>A0A7X2YYB1</accession>
<dbReference type="AlphaFoldDB" id="A0A7X2YYB1"/>
<dbReference type="EMBL" id="WNZW01000001">
    <property type="protein sequence ID" value="MUG44266.1"/>
    <property type="molecule type" value="Genomic_DNA"/>
</dbReference>
<comment type="caution">
    <text evidence="1">The sequence shown here is derived from an EMBL/GenBank/DDBJ whole genome shotgun (WGS) entry which is preliminary data.</text>
</comment>
<dbReference type="Proteomes" id="UP000447876">
    <property type="component" value="Unassembled WGS sequence"/>
</dbReference>
<sequence>MIRIFQSKDRVEAVEFKDLSSIHTIILLTGMGVSVNFSPEGVLRSLTLKDGAHELVAIPGQFVYKNDKGTIGICNYEHLAERYEEVMETEIAE</sequence>
<organism evidence="1 2">
    <name type="scientific">Paenibacillus woosongensis</name>
    <dbReference type="NCBI Taxonomy" id="307580"/>
    <lineage>
        <taxon>Bacteria</taxon>
        <taxon>Bacillati</taxon>
        <taxon>Bacillota</taxon>
        <taxon>Bacilli</taxon>
        <taxon>Bacillales</taxon>
        <taxon>Paenibacillaceae</taxon>
        <taxon>Paenibacillus</taxon>
    </lineage>
</organism>
<gene>
    <name evidence="1" type="ORF">GNP95_04535</name>
</gene>
<evidence type="ECO:0000313" key="2">
    <source>
        <dbReference type="Proteomes" id="UP000447876"/>
    </source>
</evidence>
<proteinExistence type="predicted"/>
<dbReference type="RefSeq" id="WP_155609666.1">
    <property type="nucleotide sequence ID" value="NZ_WNZW01000001.1"/>
</dbReference>
<dbReference type="OrthoDB" id="2621913at2"/>
<name>A0A7X2YYB1_9BACL</name>
<reference evidence="1 2" key="1">
    <citation type="submission" date="2019-11" db="EMBL/GenBank/DDBJ databases">
        <title>Draft genome sequences of five Paenibacillus species of dairy origin.</title>
        <authorList>
            <person name="Olajide A.M."/>
            <person name="Chen S."/>
            <person name="Lapointe G."/>
        </authorList>
    </citation>
    <scope>NUCLEOTIDE SEQUENCE [LARGE SCALE GENOMIC DNA]</scope>
    <source>
        <strain evidence="1 2">12CR55</strain>
    </source>
</reference>
<protein>
    <submittedName>
        <fullName evidence="1">Uncharacterized protein</fullName>
    </submittedName>
</protein>
<evidence type="ECO:0000313" key="1">
    <source>
        <dbReference type="EMBL" id="MUG44266.1"/>
    </source>
</evidence>